<feature type="region of interest" description="Disordered" evidence="1">
    <location>
        <begin position="69"/>
        <end position="124"/>
    </location>
</feature>
<accession>A0AAD2AGP6</accession>
<reference evidence="2" key="1">
    <citation type="submission" date="2023-05" db="EMBL/GenBank/DDBJ databases">
        <authorList>
            <person name="Huff M."/>
        </authorList>
    </citation>
    <scope>NUCLEOTIDE SEQUENCE</scope>
</reference>
<name>A0AAD2AGP6_9LAMI</name>
<proteinExistence type="predicted"/>
<feature type="compositionally biased region" description="Low complexity" evidence="1">
    <location>
        <begin position="85"/>
        <end position="116"/>
    </location>
</feature>
<dbReference type="Proteomes" id="UP000834106">
    <property type="component" value="Chromosome 21"/>
</dbReference>
<dbReference type="EMBL" id="OU503056">
    <property type="protein sequence ID" value="CAI9784777.1"/>
    <property type="molecule type" value="Genomic_DNA"/>
</dbReference>
<evidence type="ECO:0000313" key="3">
    <source>
        <dbReference type="Proteomes" id="UP000834106"/>
    </source>
</evidence>
<protein>
    <submittedName>
        <fullName evidence="2">Uncharacterized protein</fullName>
    </submittedName>
</protein>
<sequence>MREVRKIVEILSILDKEPDPDEVTVHVLNGLDKDYKDIAAAINARETSLTIDELQEKLEATEFQIKANQTHHQLSSPVTANYTTNKPSNNNNSRNKNSNSRSQFNSNQSPQNNSQFVPTQFSHNYRPSNYGGKCQLCQEVGHSAKYCQKWQSAPIQNNSPGAYPSRQP</sequence>
<organism evidence="2 3">
    <name type="scientific">Fraxinus pennsylvanica</name>
    <dbReference type="NCBI Taxonomy" id="56036"/>
    <lineage>
        <taxon>Eukaryota</taxon>
        <taxon>Viridiplantae</taxon>
        <taxon>Streptophyta</taxon>
        <taxon>Embryophyta</taxon>
        <taxon>Tracheophyta</taxon>
        <taxon>Spermatophyta</taxon>
        <taxon>Magnoliopsida</taxon>
        <taxon>eudicotyledons</taxon>
        <taxon>Gunneridae</taxon>
        <taxon>Pentapetalae</taxon>
        <taxon>asterids</taxon>
        <taxon>lamiids</taxon>
        <taxon>Lamiales</taxon>
        <taxon>Oleaceae</taxon>
        <taxon>Oleeae</taxon>
        <taxon>Fraxinus</taxon>
    </lineage>
</organism>
<dbReference type="AlphaFoldDB" id="A0AAD2AGP6"/>
<feature type="compositionally biased region" description="Polar residues" evidence="1">
    <location>
        <begin position="69"/>
        <end position="84"/>
    </location>
</feature>
<dbReference type="PANTHER" id="PTHR47481">
    <property type="match status" value="1"/>
</dbReference>
<keyword evidence="3" id="KW-1185">Reference proteome</keyword>
<evidence type="ECO:0000256" key="1">
    <source>
        <dbReference type="SAM" id="MobiDB-lite"/>
    </source>
</evidence>
<evidence type="ECO:0000313" key="2">
    <source>
        <dbReference type="EMBL" id="CAI9784777.1"/>
    </source>
</evidence>
<dbReference type="PANTHER" id="PTHR47481:SF22">
    <property type="entry name" value="RETROTRANSPOSON GAG DOMAIN-CONTAINING PROTEIN"/>
    <property type="match status" value="1"/>
</dbReference>
<gene>
    <name evidence="2" type="ORF">FPE_LOCUS32207</name>
</gene>